<evidence type="ECO:0000313" key="2">
    <source>
        <dbReference type="EMBL" id="KAJ4411074.1"/>
    </source>
</evidence>
<accession>A0A9W8ZLQ6</accession>
<organism evidence="2 3">
    <name type="scientific">Didymella pomorum</name>
    <dbReference type="NCBI Taxonomy" id="749634"/>
    <lineage>
        <taxon>Eukaryota</taxon>
        <taxon>Fungi</taxon>
        <taxon>Dikarya</taxon>
        <taxon>Ascomycota</taxon>
        <taxon>Pezizomycotina</taxon>
        <taxon>Dothideomycetes</taxon>
        <taxon>Pleosporomycetidae</taxon>
        <taxon>Pleosporales</taxon>
        <taxon>Pleosporineae</taxon>
        <taxon>Didymellaceae</taxon>
        <taxon>Didymella</taxon>
    </lineage>
</organism>
<proteinExistence type="predicted"/>
<comment type="caution">
    <text evidence="2">The sequence shown here is derived from an EMBL/GenBank/DDBJ whole genome shotgun (WGS) entry which is preliminary data.</text>
</comment>
<keyword evidence="3" id="KW-1185">Reference proteome</keyword>
<protein>
    <submittedName>
        <fullName evidence="2">Uncharacterized protein</fullName>
    </submittedName>
</protein>
<dbReference type="InterPro" id="IPR053221">
    <property type="entry name" value="Burnettramic_acid_biosynth"/>
</dbReference>
<dbReference type="AlphaFoldDB" id="A0A9W8ZLQ6"/>
<dbReference type="OrthoDB" id="3433125at2759"/>
<dbReference type="Proteomes" id="UP001140510">
    <property type="component" value="Unassembled WGS sequence"/>
</dbReference>
<gene>
    <name evidence="2" type="ORF">N0V91_001447</name>
</gene>
<feature type="region of interest" description="Disordered" evidence="1">
    <location>
        <begin position="395"/>
        <end position="420"/>
    </location>
</feature>
<evidence type="ECO:0000313" key="3">
    <source>
        <dbReference type="Proteomes" id="UP001140510"/>
    </source>
</evidence>
<sequence length="603" mass="65480">MLPNLKAKLIEDVFTKRDKYLTKDAPDTKEGGEVVQAIAATIGFVSEANHCRKVKKSKRDAAKIEEAAAVVGNPPSETTEGRAAELPPAPTDLAAAFLHRHSQSKSAPRNPSSALASSVLIPQRRPNRRAQGFAPAYAPTLSTMGISQDTFLNFVTTLNESLKPSPYLNAINLASFAGEASPEPLIGLLIGEAVEKVTTAIMEVQSRMRSNEFLDEVNEDFFAPRGLFAFIGTWRPNGDATERAVTSRADEVAIPSQPQANVLDIPMITVGCKTVTTKGGWTDFGNQVRRAMLPAGGDFAAIVPETLAWPSAEEITAASRSSRIKKMSRIHRDGVWVDEYVDKQSQVPWTQESPGLPLAGSLPKPDFRSRYAVPSHAASCGDVVSLLTGGRWHVKEDENKARKNAGKQPEKGEEEKGGAEVTTLAVDPQPAPNGGWDNLADELDFPADLLGDEFRKDFKCKGENLVTAMYSSNFDAAKLHKPSRPTAESPWEHAGDSAAWDWRVNTNTDDLLANFLDHEVEHNGEEWGGFGLEAPLKELGLPLYPGEDLKQSIKIVSINHFDMDGAPLDQQTYNVGGKTHRATGGHYKFGIETSTGAMFSLLL</sequence>
<feature type="compositionally biased region" description="Polar residues" evidence="1">
    <location>
        <begin position="104"/>
        <end position="116"/>
    </location>
</feature>
<evidence type="ECO:0000256" key="1">
    <source>
        <dbReference type="SAM" id="MobiDB-lite"/>
    </source>
</evidence>
<feature type="region of interest" description="Disordered" evidence="1">
    <location>
        <begin position="100"/>
        <end position="120"/>
    </location>
</feature>
<name>A0A9W8ZLQ6_9PLEO</name>
<dbReference type="PANTHER" id="PTHR38887">
    <property type="entry name" value="CHROMOSOME 21, WHOLE GENOME SHOTGUN SEQUENCE"/>
    <property type="match status" value="1"/>
</dbReference>
<dbReference type="EMBL" id="JAPEVA010000006">
    <property type="protein sequence ID" value="KAJ4411074.1"/>
    <property type="molecule type" value="Genomic_DNA"/>
</dbReference>
<feature type="compositionally biased region" description="Basic and acidic residues" evidence="1">
    <location>
        <begin position="408"/>
        <end position="418"/>
    </location>
</feature>
<reference evidence="2" key="1">
    <citation type="submission" date="2022-10" db="EMBL/GenBank/DDBJ databases">
        <title>Tapping the CABI collections for fungal endophytes: first genome assemblies for Collariella, Neodidymelliopsis, Ascochyta clinopodiicola, Didymella pomorum, Didymosphaeria variabile, Neocosmospora piperis and Neocucurbitaria cava.</title>
        <authorList>
            <person name="Hill R."/>
        </authorList>
    </citation>
    <scope>NUCLEOTIDE SEQUENCE</scope>
    <source>
        <strain evidence="2">IMI 355091</strain>
    </source>
</reference>
<dbReference type="PANTHER" id="PTHR38887:SF1">
    <property type="entry name" value="RAS MODIFICATION PROTEIN ERF4"/>
    <property type="match status" value="1"/>
</dbReference>